<evidence type="ECO:0000256" key="1">
    <source>
        <dbReference type="ARBA" id="ARBA00004141"/>
    </source>
</evidence>
<dbReference type="RefSeq" id="WP_146835654.1">
    <property type="nucleotide sequence ID" value="NZ_BJVQ01000013.1"/>
</dbReference>
<evidence type="ECO:0000256" key="2">
    <source>
        <dbReference type="ARBA" id="ARBA00022692"/>
    </source>
</evidence>
<feature type="transmembrane region" description="Helical" evidence="5">
    <location>
        <begin position="643"/>
        <end position="665"/>
    </location>
</feature>
<feature type="transmembrane region" description="Helical" evidence="5">
    <location>
        <begin position="530"/>
        <end position="553"/>
    </location>
</feature>
<comment type="subcellular location">
    <subcellularLocation>
        <location evidence="1">Membrane</location>
        <topology evidence="1">Multi-pass membrane protein</topology>
    </subcellularLocation>
</comment>
<feature type="transmembrane region" description="Helical" evidence="5">
    <location>
        <begin position="488"/>
        <end position="509"/>
    </location>
</feature>
<dbReference type="PANTHER" id="PTHR43077:SF10">
    <property type="entry name" value="TRANSPORT PERMEASE PROTEIN"/>
    <property type="match status" value="1"/>
</dbReference>
<keyword evidence="2 5" id="KW-0812">Transmembrane</keyword>
<dbReference type="PANTHER" id="PTHR43077">
    <property type="entry name" value="TRANSPORT PERMEASE YVFS-RELATED"/>
    <property type="match status" value="1"/>
</dbReference>
<dbReference type="InterPro" id="IPR051328">
    <property type="entry name" value="T7SS_ABC-Transporter"/>
</dbReference>
<organism evidence="6 8">
    <name type="scientific">Cellulomonas hominis</name>
    <dbReference type="NCBI Taxonomy" id="156981"/>
    <lineage>
        <taxon>Bacteria</taxon>
        <taxon>Bacillati</taxon>
        <taxon>Actinomycetota</taxon>
        <taxon>Actinomycetes</taxon>
        <taxon>Micrococcales</taxon>
        <taxon>Cellulomonadaceae</taxon>
        <taxon>Cellulomonas</taxon>
    </lineage>
</organism>
<dbReference type="InterPro" id="IPR017500">
    <property type="entry name" value="Phage_infect_YhgE_N"/>
</dbReference>
<protein>
    <submittedName>
        <fullName evidence="7">Putative membrane protein</fullName>
    </submittedName>
</protein>
<feature type="transmembrane region" description="Helical" evidence="5">
    <location>
        <begin position="588"/>
        <end position="609"/>
    </location>
</feature>
<accession>A0A511FAM3</accession>
<dbReference type="NCBIfam" id="TIGR03057">
    <property type="entry name" value="xxxLxxG_by_4"/>
    <property type="match status" value="1"/>
</dbReference>
<dbReference type="EMBL" id="BJVQ01000013">
    <property type="protein sequence ID" value="GEL46273.1"/>
    <property type="molecule type" value="Genomic_DNA"/>
</dbReference>
<keyword evidence="8" id="KW-1185">Reference proteome</keyword>
<dbReference type="InterPro" id="IPR023908">
    <property type="entry name" value="xxxLxxG_rpt"/>
</dbReference>
<dbReference type="OrthoDB" id="9811483at2"/>
<dbReference type="AlphaFoldDB" id="A0A511FAM3"/>
<evidence type="ECO:0000256" key="5">
    <source>
        <dbReference type="SAM" id="Phobius"/>
    </source>
</evidence>
<evidence type="ECO:0000313" key="6">
    <source>
        <dbReference type="EMBL" id="GEL46273.1"/>
    </source>
</evidence>
<name>A0A511FAM3_9CELL</name>
<dbReference type="Gene3D" id="1.10.287.950">
    <property type="entry name" value="Methyl-accepting chemotaxis protein"/>
    <property type="match status" value="1"/>
</dbReference>
<evidence type="ECO:0000313" key="9">
    <source>
        <dbReference type="Proteomes" id="UP000564629"/>
    </source>
</evidence>
<keyword evidence="4 5" id="KW-0472">Membrane</keyword>
<dbReference type="NCBIfam" id="TIGR03061">
    <property type="entry name" value="pip_yhgE_Nterm"/>
    <property type="match status" value="1"/>
</dbReference>
<feature type="transmembrane region" description="Helical" evidence="5">
    <location>
        <begin position="559"/>
        <end position="576"/>
    </location>
</feature>
<evidence type="ECO:0000313" key="7">
    <source>
        <dbReference type="EMBL" id="MBB5471443.1"/>
    </source>
</evidence>
<gene>
    <name evidence="6" type="ORF">CHO01_13890</name>
    <name evidence="7" type="ORF">HNR08_000179</name>
</gene>
<dbReference type="Proteomes" id="UP000564629">
    <property type="component" value="Unassembled WGS sequence"/>
</dbReference>
<dbReference type="EMBL" id="JACHDN010000001">
    <property type="protein sequence ID" value="MBB5471443.1"/>
    <property type="molecule type" value="Genomic_DNA"/>
</dbReference>
<reference evidence="6 8" key="1">
    <citation type="submission" date="2019-07" db="EMBL/GenBank/DDBJ databases">
        <title>Whole genome shotgun sequence of Cellulomonas hominis NBRC 16055.</title>
        <authorList>
            <person name="Hosoyama A."/>
            <person name="Uohara A."/>
            <person name="Ohji S."/>
            <person name="Ichikawa N."/>
        </authorList>
    </citation>
    <scope>NUCLEOTIDE SEQUENCE [LARGE SCALE GENOMIC DNA]</scope>
    <source>
        <strain evidence="6 8">NBRC 16055</strain>
    </source>
</reference>
<evidence type="ECO:0000256" key="3">
    <source>
        <dbReference type="ARBA" id="ARBA00022989"/>
    </source>
</evidence>
<reference evidence="7 9" key="2">
    <citation type="submission" date="2020-08" db="EMBL/GenBank/DDBJ databases">
        <title>Sequencing the genomes of 1000 actinobacteria strains.</title>
        <authorList>
            <person name="Klenk H.-P."/>
        </authorList>
    </citation>
    <scope>NUCLEOTIDE SEQUENCE [LARGE SCALE GENOMIC DNA]</scope>
    <source>
        <strain evidence="7 9">DSM 9581</strain>
    </source>
</reference>
<dbReference type="Proteomes" id="UP000321723">
    <property type="component" value="Unassembled WGS sequence"/>
</dbReference>
<keyword evidence="3 5" id="KW-1133">Transmembrane helix</keyword>
<evidence type="ECO:0000313" key="8">
    <source>
        <dbReference type="Proteomes" id="UP000321723"/>
    </source>
</evidence>
<proteinExistence type="predicted"/>
<dbReference type="SUPFAM" id="SSF58104">
    <property type="entry name" value="Methyl-accepting chemotaxis protein (MCP) signaling domain"/>
    <property type="match status" value="1"/>
</dbReference>
<dbReference type="GO" id="GO:0016020">
    <property type="term" value="C:membrane"/>
    <property type="evidence" value="ECO:0007669"/>
    <property type="project" value="UniProtKB-SubCell"/>
</dbReference>
<comment type="caution">
    <text evidence="6">The sequence shown here is derived from an EMBL/GenBank/DDBJ whole genome shotgun (WGS) entry which is preliminary data.</text>
</comment>
<evidence type="ECO:0000256" key="4">
    <source>
        <dbReference type="ARBA" id="ARBA00023136"/>
    </source>
</evidence>
<sequence length="694" mass="66073">MSAHARRGRGRITLAVVLLLPLAVGLALLGSLDGRLDRVDEVPAAVVNADQIVTTGEGADAQTVAAGRLLAANLTNPPAGTDVGSAWELTDADDAATGLASGGYAAVVTIPEDFSAAVSSASTDDPVAATVQVQGDDARSAVAALLAEQVATAAAGAMGQQITSTYLDDVYLGFNQIADQMDQAADGAQQAASGATSLADGTGQLAGGAGALASGTAEVARGADSLAGGAGALSGGAARVASGATALAGATNQVASGAGEVNAGAADLAAALDAIDQRVHDLPPAAAALGADAAALDALAGTLATLAADCAAGTAGACTALQAAAAPDGALRSLASGIGSRADGLAAAGGGVVAGLDQLTAAADAVAGGSGQVAVGAGQVAAGAATLASGASGVADGAAELSTGASGLAQGAGETSAGAAEVAGGARSAADGAASLAGGVGELAGGLTSGAGQVPTYDDDQRDTLASVVSAPVVAEDTTVPLADQDAIAGPLVVPAAIWLGALAAFLVLPAVPRRAAYEPAGVLRVAVRAWLPAVAVAAVQALVLVLAVPLLGVGARNPVGAALFALAAAAVFAAVNQGLVALWGRAGLVVSLAFLALQVACVGVLIPLQTAPPVFRELSGLLPLPQAAEALGVLVLGLEGSWIQPLVGLLLWGVAGLAAAALVVRRARARVPRRDLAAARLVDGTRHDVARAA</sequence>